<dbReference type="Proteomes" id="UP000319160">
    <property type="component" value="Unassembled WGS sequence"/>
</dbReference>
<reference evidence="9" key="1">
    <citation type="submission" date="2019-06" db="EMBL/GenBank/DDBJ databases">
        <title>Draft genome sequence of the griseofulvin-producing fungus Xylaria cubensis strain G536.</title>
        <authorList>
            <person name="Mead M.E."/>
            <person name="Raja H.A."/>
            <person name="Steenwyk J.L."/>
            <person name="Knowles S.L."/>
            <person name="Oberlies N.H."/>
            <person name="Rokas A."/>
        </authorList>
    </citation>
    <scope>NUCLEOTIDE SEQUENCE [LARGE SCALE GENOMIC DNA]</scope>
    <source>
        <strain evidence="9">G536</strain>
    </source>
</reference>
<comment type="subcellular location">
    <subcellularLocation>
        <location evidence="1">Membrane</location>
        <topology evidence="1">Multi-pass membrane protein</topology>
    </subcellularLocation>
</comment>
<feature type="transmembrane region" description="Helical" evidence="6">
    <location>
        <begin position="21"/>
        <end position="43"/>
    </location>
</feature>
<dbReference type="PANTHER" id="PTHR33048:SF55">
    <property type="entry name" value="INTEGRAL MEMBRANE PROTEIN"/>
    <property type="match status" value="1"/>
</dbReference>
<keyword evidence="4 6" id="KW-0472">Membrane</keyword>
<evidence type="ECO:0000256" key="5">
    <source>
        <dbReference type="ARBA" id="ARBA00038359"/>
    </source>
</evidence>
<dbReference type="PANTHER" id="PTHR33048">
    <property type="entry name" value="PTH11-LIKE INTEGRAL MEMBRANE PROTEIN (AFU_ORTHOLOGUE AFUA_5G11245)"/>
    <property type="match status" value="1"/>
</dbReference>
<evidence type="ECO:0000256" key="6">
    <source>
        <dbReference type="SAM" id="Phobius"/>
    </source>
</evidence>
<evidence type="ECO:0000313" key="8">
    <source>
        <dbReference type="EMBL" id="TRX87753.1"/>
    </source>
</evidence>
<feature type="transmembrane region" description="Helical" evidence="6">
    <location>
        <begin position="107"/>
        <end position="135"/>
    </location>
</feature>
<name>A0A553HIH3_9PEZI</name>
<dbReference type="GO" id="GO:0016020">
    <property type="term" value="C:membrane"/>
    <property type="evidence" value="ECO:0007669"/>
    <property type="project" value="UniProtKB-SubCell"/>
</dbReference>
<dbReference type="InterPro" id="IPR049326">
    <property type="entry name" value="Rhodopsin_dom_fungi"/>
</dbReference>
<gene>
    <name evidence="8" type="ORF">FHL15_011358</name>
</gene>
<feature type="transmembrane region" description="Helical" evidence="6">
    <location>
        <begin position="213"/>
        <end position="232"/>
    </location>
</feature>
<sequence length="328" mass="36491">MGILRVLEAKEENLPTGDNGPMVFIPSWLFMVLCSAVVGARVWSRKITSGGLGPDDYTIIASLIESLKSFYVGQITYKISLSLTKSSILLLYLRIFGNVTWLRRTCYVLLVLIALYYTAATLVTILQCIPVAAAFDKNVTRLKCISITPFWYTNAAISIATDLIILLIPMPLICALQMSRQRKAALIFVFALGTLTLDIPVTSPDPIYQVDTAMWTIIEMSMAIICACLPQIRTLATNLLFPKVKSAYHSLRSKLSFVEPDDNHQQTSDREEERWAQIGSQNDVQLTNVICTGDADAEMTSAHENNRKTKILKTVDYTLEYSESGPSS</sequence>
<dbReference type="OrthoDB" id="5417844at2759"/>
<evidence type="ECO:0000313" key="9">
    <source>
        <dbReference type="Proteomes" id="UP000319160"/>
    </source>
</evidence>
<keyword evidence="9" id="KW-1185">Reference proteome</keyword>
<protein>
    <recommendedName>
        <fullName evidence="7">Rhodopsin domain-containing protein</fullName>
    </recommendedName>
</protein>
<keyword evidence="2 6" id="KW-0812">Transmembrane</keyword>
<dbReference type="AlphaFoldDB" id="A0A553HIH3"/>
<evidence type="ECO:0000256" key="2">
    <source>
        <dbReference type="ARBA" id="ARBA00022692"/>
    </source>
</evidence>
<keyword evidence="3 6" id="KW-1133">Transmembrane helix</keyword>
<dbReference type="Pfam" id="PF20684">
    <property type="entry name" value="Fung_rhodopsin"/>
    <property type="match status" value="1"/>
</dbReference>
<accession>A0A553HIH3</accession>
<dbReference type="STRING" id="2512241.A0A553HIH3"/>
<feature type="domain" description="Rhodopsin" evidence="7">
    <location>
        <begin position="27"/>
        <end position="236"/>
    </location>
</feature>
<comment type="similarity">
    <text evidence="5">Belongs to the SAT4 family.</text>
</comment>
<feature type="transmembrane region" description="Helical" evidence="6">
    <location>
        <begin position="183"/>
        <end position="201"/>
    </location>
</feature>
<evidence type="ECO:0000256" key="4">
    <source>
        <dbReference type="ARBA" id="ARBA00023136"/>
    </source>
</evidence>
<organism evidence="8 9">
    <name type="scientific">Xylaria flabelliformis</name>
    <dbReference type="NCBI Taxonomy" id="2512241"/>
    <lineage>
        <taxon>Eukaryota</taxon>
        <taxon>Fungi</taxon>
        <taxon>Dikarya</taxon>
        <taxon>Ascomycota</taxon>
        <taxon>Pezizomycotina</taxon>
        <taxon>Sordariomycetes</taxon>
        <taxon>Xylariomycetidae</taxon>
        <taxon>Xylariales</taxon>
        <taxon>Xylariaceae</taxon>
        <taxon>Xylaria</taxon>
    </lineage>
</organism>
<evidence type="ECO:0000259" key="7">
    <source>
        <dbReference type="Pfam" id="PF20684"/>
    </source>
</evidence>
<evidence type="ECO:0000256" key="1">
    <source>
        <dbReference type="ARBA" id="ARBA00004141"/>
    </source>
</evidence>
<comment type="caution">
    <text evidence="8">The sequence shown here is derived from an EMBL/GenBank/DDBJ whole genome shotgun (WGS) entry which is preliminary data.</text>
</comment>
<proteinExistence type="inferred from homology"/>
<dbReference type="InterPro" id="IPR052337">
    <property type="entry name" value="SAT4-like"/>
</dbReference>
<feature type="transmembrane region" description="Helical" evidence="6">
    <location>
        <begin position="155"/>
        <end position="176"/>
    </location>
</feature>
<dbReference type="EMBL" id="VFLP01000126">
    <property type="protein sequence ID" value="TRX87753.1"/>
    <property type="molecule type" value="Genomic_DNA"/>
</dbReference>
<evidence type="ECO:0000256" key="3">
    <source>
        <dbReference type="ARBA" id="ARBA00022989"/>
    </source>
</evidence>